<dbReference type="Proteomes" id="UP001215280">
    <property type="component" value="Unassembled WGS sequence"/>
</dbReference>
<evidence type="ECO:0000313" key="2">
    <source>
        <dbReference type="EMBL" id="KAJ7784986.1"/>
    </source>
</evidence>
<gene>
    <name evidence="2" type="ORF">DFH07DRAFT_948066</name>
</gene>
<dbReference type="EMBL" id="JARJLG010000001">
    <property type="protein sequence ID" value="KAJ7784986.1"/>
    <property type="molecule type" value="Genomic_DNA"/>
</dbReference>
<accession>A0AAD7KG81</accession>
<feature type="compositionally biased region" description="Acidic residues" evidence="1">
    <location>
        <begin position="31"/>
        <end position="40"/>
    </location>
</feature>
<comment type="caution">
    <text evidence="2">The sequence shown here is derived from an EMBL/GenBank/DDBJ whole genome shotgun (WGS) entry which is preliminary data.</text>
</comment>
<reference evidence="2" key="1">
    <citation type="submission" date="2023-03" db="EMBL/GenBank/DDBJ databases">
        <title>Massive genome expansion in bonnet fungi (Mycena s.s.) driven by repeated elements and novel gene families across ecological guilds.</title>
        <authorList>
            <consortium name="Lawrence Berkeley National Laboratory"/>
            <person name="Harder C.B."/>
            <person name="Miyauchi S."/>
            <person name="Viragh M."/>
            <person name="Kuo A."/>
            <person name="Thoen E."/>
            <person name="Andreopoulos B."/>
            <person name="Lu D."/>
            <person name="Skrede I."/>
            <person name="Drula E."/>
            <person name="Henrissat B."/>
            <person name="Morin E."/>
            <person name="Kohler A."/>
            <person name="Barry K."/>
            <person name="LaButti K."/>
            <person name="Morin E."/>
            <person name="Salamov A."/>
            <person name="Lipzen A."/>
            <person name="Mereny Z."/>
            <person name="Hegedus B."/>
            <person name="Baldrian P."/>
            <person name="Stursova M."/>
            <person name="Weitz H."/>
            <person name="Taylor A."/>
            <person name="Grigoriev I.V."/>
            <person name="Nagy L.G."/>
            <person name="Martin F."/>
            <person name="Kauserud H."/>
        </authorList>
    </citation>
    <scope>NUCLEOTIDE SEQUENCE</scope>
    <source>
        <strain evidence="2">CBHHK188m</strain>
    </source>
</reference>
<sequence>MTVWLQRQEAFALRESYLDWLNKALSSQPSENDDSDDEEAPPSTRHETEITFKLPALKLPATSYSVAKTVSFPDVTVSHLETIYGASNFISAFTLFIKKCFPCCTITPNRHDRFALYKQLSLRMPRNRYIADRLRTCCIRTTPATLAKGRAPGAPAHFDTALIVEDPSQYSPSSGGAGLRVVQIRAIFTLPPQYGTYPHPLAYVEWFTPFNRPEKPSGMSVVEVPIGTLVAHAQ</sequence>
<evidence type="ECO:0000313" key="3">
    <source>
        <dbReference type="Proteomes" id="UP001215280"/>
    </source>
</evidence>
<organism evidence="2 3">
    <name type="scientific">Mycena maculata</name>
    <dbReference type="NCBI Taxonomy" id="230809"/>
    <lineage>
        <taxon>Eukaryota</taxon>
        <taxon>Fungi</taxon>
        <taxon>Dikarya</taxon>
        <taxon>Basidiomycota</taxon>
        <taxon>Agaricomycotina</taxon>
        <taxon>Agaricomycetes</taxon>
        <taxon>Agaricomycetidae</taxon>
        <taxon>Agaricales</taxon>
        <taxon>Marasmiineae</taxon>
        <taxon>Mycenaceae</taxon>
        <taxon>Mycena</taxon>
    </lineage>
</organism>
<proteinExistence type="predicted"/>
<evidence type="ECO:0000256" key="1">
    <source>
        <dbReference type="SAM" id="MobiDB-lite"/>
    </source>
</evidence>
<name>A0AAD7KG81_9AGAR</name>
<feature type="region of interest" description="Disordered" evidence="1">
    <location>
        <begin position="26"/>
        <end position="46"/>
    </location>
</feature>
<dbReference type="AlphaFoldDB" id="A0AAD7KG81"/>
<protein>
    <submittedName>
        <fullName evidence="2">Uncharacterized protein</fullName>
    </submittedName>
</protein>
<keyword evidence="3" id="KW-1185">Reference proteome</keyword>